<protein>
    <submittedName>
        <fullName evidence="1">Uncharacterized protein</fullName>
    </submittedName>
</protein>
<dbReference type="PANTHER" id="PTHR31579:SF1">
    <property type="entry name" value="OS03G0796600 PROTEIN"/>
    <property type="match status" value="1"/>
</dbReference>
<dbReference type="OrthoDB" id="551161at2759"/>
<keyword evidence="2" id="KW-1185">Reference proteome</keyword>
<dbReference type="STRING" id="145388.A0A0D2MWG8"/>
<evidence type="ECO:0000313" key="2">
    <source>
        <dbReference type="Proteomes" id="UP000054498"/>
    </source>
</evidence>
<organism evidence="1 2">
    <name type="scientific">Monoraphidium neglectum</name>
    <dbReference type="NCBI Taxonomy" id="145388"/>
    <lineage>
        <taxon>Eukaryota</taxon>
        <taxon>Viridiplantae</taxon>
        <taxon>Chlorophyta</taxon>
        <taxon>core chlorophytes</taxon>
        <taxon>Chlorophyceae</taxon>
        <taxon>CS clade</taxon>
        <taxon>Sphaeropleales</taxon>
        <taxon>Selenastraceae</taxon>
        <taxon>Monoraphidium</taxon>
    </lineage>
</organism>
<dbReference type="KEGG" id="mng:MNEG_9352"/>
<dbReference type="GeneID" id="25742227"/>
<sequence>MVHATMTGAAAQAEYDASAEVEALGAACKPASGAQAQLTGAVATCRTAARGSDAAALWVLGCELRARHGYIVRHRTTLGPKQPHAYLHLLRHSFLLVRCGAGASSQGPQAPCDLVVDLNFRDAFTQAKSRPWYDSLLDALPQDFVGPLESLLLAAHIMAAATRLLFHQLGAPLPPWREPRAVLSRWVPPAADGFEDALVPLLPATEQVGLRGRARRPLPVN</sequence>
<dbReference type="Proteomes" id="UP000054498">
    <property type="component" value="Unassembled WGS sequence"/>
</dbReference>
<dbReference type="EMBL" id="KK102125">
    <property type="protein sequence ID" value="KIY98610.1"/>
    <property type="molecule type" value="Genomic_DNA"/>
</dbReference>
<dbReference type="Pfam" id="PF04720">
    <property type="entry name" value="PDDEXK_6"/>
    <property type="match status" value="1"/>
</dbReference>
<accession>A0A0D2MWG8</accession>
<dbReference type="AlphaFoldDB" id="A0A0D2MWG8"/>
<gene>
    <name evidence="1" type="ORF">MNEG_9352</name>
</gene>
<proteinExistence type="predicted"/>
<reference evidence="1 2" key="1">
    <citation type="journal article" date="2013" name="BMC Genomics">
        <title>Reconstruction of the lipid metabolism for the microalga Monoraphidium neglectum from its genome sequence reveals characteristics suitable for biofuel production.</title>
        <authorList>
            <person name="Bogen C."/>
            <person name="Al-Dilaimi A."/>
            <person name="Albersmeier A."/>
            <person name="Wichmann J."/>
            <person name="Grundmann M."/>
            <person name="Rupp O."/>
            <person name="Lauersen K.J."/>
            <person name="Blifernez-Klassen O."/>
            <person name="Kalinowski J."/>
            <person name="Goesmann A."/>
            <person name="Mussgnug J.H."/>
            <person name="Kruse O."/>
        </authorList>
    </citation>
    <scope>NUCLEOTIDE SEQUENCE [LARGE SCALE GENOMIC DNA]</scope>
    <source>
        <strain evidence="1 2">SAG 48.87</strain>
    </source>
</reference>
<dbReference type="PANTHER" id="PTHR31579">
    <property type="entry name" value="OS03G0796600 PROTEIN"/>
    <property type="match status" value="1"/>
</dbReference>
<name>A0A0D2MWG8_9CHLO</name>
<evidence type="ECO:0000313" key="1">
    <source>
        <dbReference type="EMBL" id="KIY98610.1"/>
    </source>
</evidence>
<dbReference type="RefSeq" id="XP_013897630.1">
    <property type="nucleotide sequence ID" value="XM_014042176.1"/>
</dbReference>
<dbReference type="InterPro" id="IPR006502">
    <property type="entry name" value="PDDEXK-like"/>
</dbReference>